<evidence type="ECO:0000313" key="11">
    <source>
        <dbReference type="EMBL" id="TWD81183.1"/>
    </source>
</evidence>
<evidence type="ECO:0000256" key="9">
    <source>
        <dbReference type="SAM" id="Phobius"/>
    </source>
</evidence>
<proteinExistence type="predicted"/>
<dbReference type="PANTHER" id="PTHR43289">
    <property type="entry name" value="MITOGEN-ACTIVATED PROTEIN KINASE KINASE KINASE 20-RELATED"/>
    <property type="match status" value="1"/>
</dbReference>
<reference evidence="11 12" key="1">
    <citation type="submission" date="2019-06" db="EMBL/GenBank/DDBJ databases">
        <title>Sequencing the genomes of 1000 actinobacteria strains.</title>
        <authorList>
            <person name="Klenk H.-P."/>
        </authorList>
    </citation>
    <scope>NUCLEOTIDE SEQUENCE [LARGE SCALE GENOMIC DNA]</scope>
    <source>
        <strain evidence="11 12">DSM 24683</strain>
    </source>
</reference>
<evidence type="ECO:0000256" key="1">
    <source>
        <dbReference type="ARBA" id="ARBA00012513"/>
    </source>
</evidence>
<evidence type="ECO:0000256" key="2">
    <source>
        <dbReference type="ARBA" id="ARBA00022527"/>
    </source>
</evidence>
<dbReference type="PANTHER" id="PTHR43289:SF6">
    <property type="entry name" value="SERINE_THREONINE-PROTEIN KINASE NEKL-3"/>
    <property type="match status" value="1"/>
</dbReference>
<feature type="binding site" evidence="7">
    <location>
        <position position="39"/>
    </location>
    <ligand>
        <name>ATP</name>
        <dbReference type="ChEBI" id="CHEBI:30616"/>
    </ligand>
</feature>
<evidence type="ECO:0000256" key="5">
    <source>
        <dbReference type="ARBA" id="ARBA00022777"/>
    </source>
</evidence>
<evidence type="ECO:0000259" key="10">
    <source>
        <dbReference type="PROSITE" id="PS50011"/>
    </source>
</evidence>
<keyword evidence="9" id="KW-1133">Transmembrane helix</keyword>
<keyword evidence="12" id="KW-1185">Reference proteome</keyword>
<feature type="transmembrane region" description="Helical" evidence="9">
    <location>
        <begin position="359"/>
        <end position="379"/>
    </location>
</feature>
<feature type="region of interest" description="Disordered" evidence="8">
    <location>
        <begin position="326"/>
        <end position="354"/>
    </location>
</feature>
<dbReference type="GO" id="GO:0004674">
    <property type="term" value="F:protein serine/threonine kinase activity"/>
    <property type="evidence" value="ECO:0007669"/>
    <property type="project" value="UniProtKB-KW"/>
</dbReference>
<dbReference type="RefSeq" id="WP_145805813.1">
    <property type="nucleotide sequence ID" value="NZ_VIVK01000001.1"/>
</dbReference>
<dbReference type="CDD" id="cd14014">
    <property type="entry name" value="STKc_PknB_like"/>
    <property type="match status" value="1"/>
</dbReference>
<keyword evidence="9" id="KW-0472">Membrane</keyword>
<evidence type="ECO:0000256" key="8">
    <source>
        <dbReference type="SAM" id="MobiDB-lite"/>
    </source>
</evidence>
<evidence type="ECO:0000256" key="6">
    <source>
        <dbReference type="ARBA" id="ARBA00022840"/>
    </source>
</evidence>
<dbReference type="GO" id="GO:0005524">
    <property type="term" value="F:ATP binding"/>
    <property type="evidence" value="ECO:0007669"/>
    <property type="project" value="UniProtKB-UniRule"/>
</dbReference>
<gene>
    <name evidence="11" type="ORF">FB561_2287</name>
</gene>
<dbReference type="PROSITE" id="PS50011">
    <property type="entry name" value="PROTEIN_KINASE_DOM"/>
    <property type="match status" value="1"/>
</dbReference>
<dbReference type="SUPFAM" id="SSF56112">
    <property type="entry name" value="Protein kinase-like (PK-like)"/>
    <property type="match status" value="1"/>
</dbReference>
<dbReference type="Pfam" id="PF00069">
    <property type="entry name" value="Pkinase"/>
    <property type="match status" value="1"/>
</dbReference>
<organism evidence="11 12">
    <name type="scientific">Kribbella amoyensis</name>
    <dbReference type="NCBI Taxonomy" id="996641"/>
    <lineage>
        <taxon>Bacteria</taxon>
        <taxon>Bacillati</taxon>
        <taxon>Actinomycetota</taxon>
        <taxon>Actinomycetes</taxon>
        <taxon>Propionibacteriales</taxon>
        <taxon>Kribbellaceae</taxon>
        <taxon>Kribbella</taxon>
    </lineage>
</organism>
<protein>
    <recommendedName>
        <fullName evidence="1">non-specific serine/threonine protein kinase</fullName>
        <ecNumber evidence="1">2.7.11.1</ecNumber>
    </recommendedName>
</protein>
<feature type="compositionally biased region" description="Low complexity" evidence="8">
    <location>
        <begin position="326"/>
        <end position="342"/>
    </location>
</feature>
<evidence type="ECO:0000256" key="3">
    <source>
        <dbReference type="ARBA" id="ARBA00022679"/>
    </source>
</evidence>
<keyword evidence="6 7" id="KW-0067">ATP-binding</keyword>
<dbReference type="PROSITE" id="PS00107">
    <property type="entry name" value="PROTEIN_KINASE_ATP"/>
    <property type="match status" value="1"/>
</dbReference>
<dbReference type="PROSITE" id="PS00108">
    <property type="entry name" value="PROTEIN_KINASE_ST"/>
    <property type="match status" value="1"/>
</dbReference>
<accession>A0A561BQW8</accession>
<dbReference type="EMBL" id="VIVK01000001">
    <property type="protein sequence ID" value="TWD81183.1"/>
    <property type="molecule type" value="Genomic_DNA"/>
</dbReference>
<name>A0A561BQW8_9ACTN</name>
<comment type="caution">
    <text evidence="11">The sequence shown here is derived from an EMBL/GenBank/DDBJ whole genome shotgun (WGS) entry which is preliminary data.</text>
</comment>
<dbReference type="Proteomes" id="UP000318380">
    <property type="component" value="Unassembled WGS sequence"/>
</dbReference>
<keyword evidence="4 7" id="KW-0547">Nucleotide-binding</keyword>
<keyword evidence="5 11" id="KW-0418">Kinase</keyword>
<keyword evidence="9" id="KW-0812">Transmembrane</keyword>
<dbReference type="InterPro" id="IPR017441">
    <property type="entry name" value="Protein_kinase_ATP_BS"/>
</dbReference>
<feature type="domain" description="Protein kinase" evidence="10">
    <location>
        <begin position="10"/>
        <end position="272"/>
    </location>
</feature>
<dbReference type="InterPro" id="IPR000719">
    <property type="entry name" value="Prot_kinase_dom"/>
</dbReference>
<dbReference type="Gene3D" id="1.10.510.10">
    <property type="entry name" value="Transferase(Phosphotransferase) domain 1"/>
    <property type="match status" value="1"/>
</dbReference>
<dbReference type="OrthoDB" id="5241055at2"/>
<dbReference type="SMART" id="SM00220">
    <property type="entry name" value="S_TKc"/>
    <property type="match status" value="1"/>
</dbReference>
<keyword evidence="3" id="KW-0808">Transferase</keyword>
<evidence type="ECO:0000256" key="4">
    <source>
        <dbReference type="ARBA" id="ARBA00022741"/>
    </source>
</evidence>
<dbReference type="InterPro" id="IPR011009">
    <property type="entry name" value="Kinase-like_dom_sf"/>
</dbReference>
<dbReference type="Gene3D" id="3.30.200.20">
    <property type="entry name" value="Phosphorylase Kinase, domain 1"/>
    <property type="match status" value="1"/>
</dbReference>
<dbReference type="EC" id="2.7.11.1" evidence="1"/>
<dbReference type="AlphaFoldDB" id="A0A561BQW8"/>
<sequence>MDQPARIGRYALVRRVGAGGFATVWLARDEQLDAEVAVKILSDNWIDEDDVRRRFLAEGRFLRRVDSPYVVGVHDIGEAEDGRPYLVLTYADGGSLADRIKAGPLAIGEVVKVIGQVGSGLRQLHARGVLHRDVKPANVLFRTDPAGDRAMLGDLGLGKSLETVSQLTMPGGTPAYVAPEQVMGDRLDHRADLYSLGAVAYAAFTGQAPHGVNSLGAVMRIDAPPPSMTTLREDIPEAIDVVVRRALEPDRDRRWPDLASFLTALDEAHRTGKIPADLVPADREAATGPGALDQQTQLGNADHPTVAASADTAGATSAAGTSTAEAKSAAGTASDTDAATAAVEPAGGGGTKEPRRTRAWLVAVVLAVLLAAGGGYGGYQLVMSRPVTVIAGRLAVDVPRDWNQKAVATDESALLVSTRTDEWQSTRNVPGVFLGVVSAKALPTTSAAPSGCTAAGSTTGEFGGKAGVTFEYRCADVLIRERFVQISASQLLRIQVRTGDPDTLAEVTDSATYTV</sequence>
<dbReference type="InterPro" id="IPR008271">
    <property type="entry name" value="Ser/Thr_kinase_AS"/>
</dbReference>
<keyword evidence="2" id="KW-0723">Serine/threonine-protein kinase</keyword>
<evidence type="ECO:0000313" key="12">
    <source>
        <dbReference type="Proteomes" id="UP000318380"/>
    </source>
</evidence>
<evidence type="ECO:0000256" key="7">
    <source>
        <dbReference type="PROSITE-ProRule" id="PRU10141"/>
    </source>
</evidence>